<name>A0ABP8Y957_9ACTN</name>
<dbReference type="InterPro" id="IPR005135">
    <property type="entry name" value="Endo/exonuclease/phosphatase"/>
</dbReference>
<dbReference type="Gene3D" id="3.60.10.10">
    <property type="entry name" value="Endonuclease/exonuclease/phosphatase"/>
    <property type="match status" value="1"/>
</dbReference>
<keyword evidence="1" id="KW-0732">Signal</keyword>
<dbReference type="EMBL" id="BAABKN010000004">
    <property type="protein sequence ID" value="GAA4724034.1"/>
    <property type="molecule type" value="Genomic_DNA"/>
</dbReference>
<gene>
    <name evidence="3" type="ORF">GCM10023350_02900</name>
</gene>
<dbReference type="Proteomes" id="UP001499882">
    <property type="component" value="Unassembled WGS sequence"/>
</dbReference>
<feature type="chain" id="PRO_5046180995" description="Endonuclease/exonuclease/phosphatase domain-containing protein" evidence="1">
    <location>
        <begin position="30"/>
        <end position="437"/>
    </location>
</feature>
<feature type="signal peptide" evidence="1">
    <location>
        <begin position="1"/>
        <end position="29"/>
    </location>
</feature>
<comment type="caution">
    <text evidence="3">The sequence shown here is derived from an EMBL/GenBank/DDBJ whole genome shotgun (WGS) entry which is preliminary data.</text>
</comment>
<evidence type="ECO:0000256" key="1">
    <source>
        <dbReference type="SAM" id="SignalP"/>
    </source>
</evidence>
<feature type="domain" description="Endonuclease/exonuclease/phosphatase" evidence="2">
    <location>
        <begin position="146"/>
        <end position="371"/>
    </location>
</feature>
<evidence type="ECO:0000313" key="3">
    <source>
        <dbReference type="EMBL" id="GAA4724034.1"/>
    </source>
</evidence>
<evidence type="ECO:0000259" key="2">
    <source>
        <dbReference type="Pfam" id="PF03372"/>
    </source>
</evidence>
<sequence>MRTRLIAAALTAALVSGLLLLGASAPAQAGDLHVKLSNNPDGSVHVEWDAAKGPGNTYAVQIATDRLIKTHVEQFGVPDGQTWLDVPHASLVTPASGDYTFVKVQIDRHGNGKNSGTPTTWIKPTPVVPPATGSRVEIATFNTRIWNANDKKGNRKTVTSWSVRRTKIAKAVRATDPGVLLLQESSGAAKWRIAGKLWQFQDLAKRLPKKYKLTAKGLYTTPRKAVGSQGSRIIVDTSRYQVLSDGYIKPPAFSPPQVRWIPWVLLRDRATAEEFYVASAHLQSGADKGSSHRLYDMRQRQTDFLHSQLSRFAATGRGVYVGGDFNSTSNTKPDNNVHRTLVTDGWYDSFATTDVRGDNLPTTNDFVFPVKPGPFRRDYIMSLGAPQGSYSYVNHTYNAASQFQSDHFMQSAVLPVKPGPYLTPIKLGSSKYKPYLR</sequence>
<organism evidence="3 4">
    <name type="scientific">Nocardioides endophyticus</name>
    <dbReference type="NCBI Taxonomy" id="1353775"/>
    <lineage>
        <taxon>Bacteria</taxon>
        <taxon>Bacillati</taxon>
        <taxon>Actinomycetota</taxon>
        <taxon>Actinomycetes</taxon>
        <taxon>Propionibacteriales</taxon>
        <taxon>Nocardioidaceae</taxon>
        <taxon>Nocardioides</taxon>
    </lineage>
</organism>
<dbReference type="InterPro" id="IPR036691">
    <property type="entry name" value="Endo/exonu/phosph_ase_sf"/>
</dbReference>
<keyword evidence="4" id="KW-1185">Reference proteome</keyword>
<reference evidence="4" key="1">
    <citation type="journal article" date="2019" name="Int. J. Syst. Evol. Microbiol.">
        <title>The Global Catalogue of Microorganisms (GCM) 10K type strain sequencing project: providing services to taxonomists for standard genome sequencing and annotation.</title>
        <authorList>
            <consortium name="The Broad Institute Genomics Platform"/>
            <consortium name="The Broad Institute Genome Sequencing Center for Infectious Disease"/>
            <person name="Wu L."/>
            <person name="Ma J."/>
        </authorList>
    </citation>
    <scope>NUCLEOTIDE SEQUENCE [LARGE SCALE GENOMIC DNA]</scope>
    <source>
        <strain evidence="4">JCM 18532</strain>
    </source>
</reference>
<dbReference type="Pfam" id="PF03372">
    <property type="entry name" value="Exo_endo_phos"/>
    <property type="match status" value="1"/>
</dbReference>
<protein>
    <recommendedName>
        <fullName evidence="2">Endonuclease/exonuclease/phosphatase domain-containing protein</fullName>
    </recommendedName>
</protein>
<dbReference type="SUPFAM" id="SSF56219">
    <property type="entry name" value="DNase I-like"/>
    <property type="match status" value="1"/>
</dbReference>
<dbReference type="RefSeq" id="WP_345524747.1">
    <property type="nucleotide sequence ID" value="NZ_BAABKN010000004.1"/>
</dbReference>
<accession>A0ABP8Y957</accession>
<proteinExistence type="predicted"/>
<evidence type="ECO:0000313" key="4">
    <source>
        <dbReference type="Proteomes" id="UP001499882"/>
    </source>
</evidence>